<dbReference type="InterPro" id="IPR046066">
    <property type="entry name" value="DUF6024"/>
</dbReference>
<evidence type="ECO:0008006" key="3">
    <source>
        <dbReference type="Google" id="ProtNLM"/>
    </source>
</evidence>
<evidence type="ECO:0000313" key="1">
    <source>
        <dbReference type="EMBL" id="RDU98424.1"/>
    </source>
</evidence>
<name>A0A3D8K0K3_9BURK</name>
<keyword evidence="2" id="KW-1185">Reference proteome</keyword>
<organism evidence="1 2">
    <name type="scientific">Trinickia dinghuensis</name>
    <dbReference type="NCBI Taxonomy" id="2291023"/>
    <lineage>
        <taxon>Bacteria</taxon>
        <taxon>Pseudomonadati</taxon>
        <taxon>Pseudomonadota</taxon>
        <taxon>Betaproteobacteria</taxon>
        <taxon>Burkholderiales</taxon>
        <taxon>Burkholderiaceae</taxon>
        <taxon>Trinickia</taxon>
    </lineage>
</organism>
<dbReference type="EMBL" id="QRGA01000007">
    <property type="protein sequence ID" value="RDU98424.1"/>
    <property type="molecule type" value="Genomic_DNA"/>
</dbReference>
<sequence>MHLVIDHDLFLLSNTTQGLMTAMAGLASDGIALRMSADAYPPYATLPAWPHAANMSEVSLQTHVDPLSGNVSIVSSTETTPSVLDAAHSFATIGHHRESLTADIFLCPLHKHAGISAGLGLLAIRKNLNLHGLHMYAEVAEAGASSRTLLEHAVEHIRAVEGRLVNLMSLEVDEDIRAALEAKGVGVLTPVGARLPFICLRGVDPARAASACSSVGLQAKFFRVQNIVRISGAIRGAIDSAPIDCSRMLKRALSILVKESR</sequence>
<protein>
    <recommendedName>
        <fullName evidence="3">Aminotransferase class V-fold PLP-dependent enzyme</fullName>
    </recommendedName>
</protein>
<accession>A0A3D8K0K3</accession>
<dbReference type="SUPFAM" id="SSF53383">
    <property type="entry name" value="PLP-dependent transferases"/>
    <property type="match status" value="1"/>
</dbReference>
<dbReference type="AlphaFoldDB" id="A0A3D8K0K3"/>
<dbReference type="InterPro" id="IPR015424">
    <property type="entry name" value="PyrdxlP-dep_Trfase"/>
</dbReference>
<evidence type="ECO:0000313" key="2">
    <source>
        <dbReference type="Proteomes" id="UP000256838"/>
    </source>
</evidence>
<dbReference type="Pfam" id="PF19488">
    <property type="entry name" value="DUF6024"/>
    <property type="match status" value="1"/>
</dbReference>
<reference evidence="1 2" key="1">
    <citation type="submission" date="2018-08" db="EMBL/GenBank/DDBJ databases">
        <title>Paraburkholderia sp. DHOM06 isolated from forest soil.</title>
        <authorList>
            <person name="Gao Z.-H."/>
            <person name="Qiu L.-H."/>
        </authorList>
    </citation>
    <scope>NUCLEOTIDE SEQUENCE [LARGE SCALE GENOMIC DNA]</scope>
    <source>
        <strain evidence="1 2">DHOM06</strain>
    </source>
</reference>
<proteinExistence type="predicted"/>
<gene>
    <name evidence="1" type="ORF">DWV00_14075</name>
</gene>
<dbReference type="Proteomes" id="UP000256838">
    <property type="component" value="Unassembled WGS sequence"/>
</dbReference>
<comment type="caution">
    <text evidence="1">The sequence shown here is derived from an EMBL/GenBank/DDBJ whole genome shotgun (WGS) entry which is preliminary data.</text>
</comment>